<dbReference type="Pfam" id="PF01476">
    <property type="entry name" value="LysM"/>
    <property type="match status" value="1"/>
</dbReference>
<organism evidence="4 5">
    <name type="scientific">Sulfurovum zhangzhouensis</name>
    <dbReference type="NCBI Taxonomy" id="3019067"/>
    <lineage>
        <taxon>Bacteria</taxon>
        <taxon>Pseudomonadati</taxon>
        <taxon>Campylobacterota</taxon>
        <taxon>Epsilonproteobacteria</taxon>
        <taxon>Campylobacterales</taxon>
        <taxon>Sulfurovaceae</taxon>
        <taxon>Sulfurovum</taxon>
    </lineage>
</organism>
<dbReference type="InterPro" id="IPR023346">
    <property type="entry name" value="Lysozyme-like_dom_sf"/>
</dbReference>
<sequence>MKRAVLFLVYFLFATLSLYAATIPDKYPSYAYVLSEFDIDEFYAYDRDFESYVQDHDTQFRQLYTQSVKRGEFLIPMVQRQLVEAEMSDLLAYLPMIESGFHTDIQSPKKAKGLWQFIPSTAKEYNLTVCYSYDERCDPVNATTAAILHLQSLYRKFGKWYLAVMAYNCGEGRVTRAIKKAGSDELSVLIDDRAKYLPKETREYIKRFLLVAMIGENESIDFGTFGSGQQQGVVQVEVNGGSDLKDIALLLNMEPTQLIELNSHYKNEILPRDSERYKITIPYEKLILFYLNYHAVTNVNKPKDHFISHFISAGETLKIIAEKYHTSVSEIKLANKLKNTNLSQDSLLIIPVTKEQFESTVSHH</sequence>
<proteinExistence type="inferred from homology"/>
<protein>
    <submittedName>
        <fullName evidence="4">Transglycosylase SLT domain-containing protein</fullName>
    </submittedName>
</protein>
<evidence type="ECO:0000256" key="1">
    <source>
        <dbReference type="ARBA" id="ARBA00007734"/>
    </source>
</evidence>
<dbReference type="PANTHER" id="PTHR37423:SF2">
    <property type="entry name" value="MEMBRANE-BOUND LYTIC MUREIN TRANSGLYCOSYLASE C"/>
    <property type="match status" value="1"/>
</dbReference>
<dbReference type="SUPFAM" id="SSF53955">
    <property type="entry name" value="Lysozyme-like"/>
    <property type="match status" value="1"/>
</dbReference>
<keyword evidence="5" id="KW-1185">Reference proteome</keyword>
<dbReference type="CDD" id="cd00118">
    <property type="entry name" value="LysM"/>
    <property type="match status" value="1"/>
</dbReference>
<dbReference type="PROSITE" id="PS51782">
    <property type="entry name" value="LYSM"/>
    <property type="match status" value="1"/>
</dbReference>
<evidence type="ECO:0000313" key="5">
    <source>
        <dbReference type="Proteomes" id="UP001169069"/>
    </source>
</evidence>
<dbReference type="InterPro" id="IPR008258">
    <property type="entry name" value="Transglycosylase_SLT_dom_1"/>
</dbReference>
<dbReference type="InterPro" id="IPR036779">
    <property type="entry name" value="LysM_dom_sf"/>
</dbReference>
<dbReference type="EMBL" id="JAQIBD010000001">
    <property type="protein sequence ID" value="MDM5270623.1"/>
    <property type="molecule type" value="Genomic_DNA"/>
</dbReference>
<reference evidence="4" key="1">
    <citation type="submission" date="2023-01" db="EMBL/GenBank/DDBJ databases">
        <title>Sulfurovum sp. zt1-1 genome assembly.</title>
        <authorList>
            <person name="Wang J."/>
        </authorList>
    </citation>
    <scope>NUCLEOTIDE SEQUENCE</scope>
    <source>
        <strain evidence="4">Zt1-1</strain>
    </source>
</reference>
<dbReference type="Gene3D" id="1.10.530.10">
    <property type="match status" value="1"/>
</dbReference>
<dbReference type="Proteomes" id="UP001169069">
    <property type="component" value="Unassembled WGS sequence"/>
</dbReference>
<gene>
    <name evidence="4" type="ORF">PGH07_00355</name>
</gene>
<dbReference type="Pfam" id="PF01464">
    <property type="entry name" value="SLT"/>
    <property type="match status" value="1"/>
</dbReference>
<dbReference type="InterPro" id="IPR018392">
    <property type="entry name" value="LysM"/>
</dbReference>
<accession>A0ABT7QUW6</accession>
<feature type="chain" id="PRO_5045408510" evidence="2">
    <location>
        <begin position="21"/>
        <end position="364"/>
    </location>
</feature>
<evidence type="ECO:0000256" key="2">
    <source>
        <dbReference type="SAM" id="SignalP"/>
    </source>
</evidence>
<dbReference type="PANTHER" id="PTHR37423">
    <property type="entry name" value="SOLUBLE LYTIC MUREIN TRANSGLYCOSYLASE-RELATED"/>
    <property type="match status" value="1"/>
</dbReference>
<comment type="similarity">
    <text evidence="1">Belongs to the transglycosylase Slt family.</text>
</comment>
<dbReference type="CDD" id="cd16894">
    <property type="entry name" value="MltD-like"/>
    <property type="match status" value="1"/>
</dbReference>
<keyword evidence="2" id="KW-0732">Signal</keyword>
<name>A0ABT7QUW6_9BACT</name>
<feature type="domain" description="LysM" evidence="3">
    <location>
        <begin position="307"/>
        <end position="350"/>
    </location>
</feature>
<comment type="caution">
    <text evidence="4">The sequence shown here is derived from an EMBL/GenBank/DDBJ whole genome shotgun (WGS) entry which is preliminary data.</text>
</comment>
<dbReference type="SMART" id="SM00257">
    <property type="entry name" value="LysM"/>
    <property type="match status" value="1"/>
</dbReference>
<dbReference type="RefSeq" id="WP_289411901.1">
    <property type="nucleotide sequence ID" value="NZ_JAQIBD010000001.1"/>
</dbReference>
<feature type="signal peptide" evidence="2">
    <location>
        <begin position="1"/>
        <end position="20"/>
    </location>
</feature>
<evidence type="ECO:0000313" key="4">
    <source>
        <dbReference type="EMBL" id="MDM5270623.1"/>
    </source>
</evidence>
<evidence type="ECO:0000259" key="3">
    <source>
        <dbReference type="PROSITE" id="PS51782"/>
    </source>
</evidence>
<dbReference type="Gene3D" id="3.10.350.10">
    <property type="entry name" value="LysM domain"/>
    <property type="match status" value="1"/>
</dbReference>
<dbReference type="SUPFAM" id="SSF54106">
    <property type="entry name" value="LysM domain"/>
    <property type="match status" value="1"/>
</dbReference>